<evidence type="ECO:0000259" key="7">
    <source>
        <dbReference type="PROSITE" id="PS50811"/>
    </source>
</evidence>
<evidence type="ECO:0000313" key="8">
    <source>
        <dbReference type="EMBL" id="KAF5785388.1"/>
    </source>
</evidence>
<dbReference type="PANTHER" id="PTHR31282">
    <property type="entry name" value="WRKY TRANSCRIPTION FACTOR 21-RELATED"/>
    <property type="match status" value="1"/>
</dbReference>
<comment type="subcellular location">
    <subcellularLocation>
        <location evidence="1">Nucleus</location>
    </subcellularLocation>
</comment>
<dbReference type="InterPro" id="IPR044810">
    <property type="entry name" value="WRKY_plant"/>
</dbReference>
<feature type="compositionally biased region" description="Basic residues" evidence="6">
    <location>
        <begin position="70"/>
        <end position="81"/>
    </location>
</feature>
<evidence type="ECO:0000313" key="9">
    <source>
        <dbReference type="Proteomes" id="UP000215914"/>
    </source>
</evidence>
<feature type="compositionally biased region" description="Polar residues" evidence="6">
    <location>
        <begin position="47"/>
        <end position="67"/>
    </location>
</feature>
<evidence type="ECO:0000256" key="3">
    <source>
        <dbReference type="ARBA" id="ARBA00023125"/>
    </source>
</evidence>
<dbReference type="GO" id="GO:0003700">
    <property type="term" value="F:DNA-binding transcription factor activity"/>
    <property type="evidence" value="ECO:0000318"/>
    <property type="project" value="GO_Central"/>
</dbReference>
<evidence type="ECO:0000256" key="2">
    <source>
        <dbReference type="ARBA" id="ARBA00023015"/>
    </source>
</evidence>
<dbReference type="Gramene" id="mRNA:HanXRQr2_Chr10g0428081">
    <property type="protein sequence ID" value="mRNA:HanXRQr2_Chr10g0428081"/>
    <property type="gene ID" value="HanXRQr2_Chr10g0428081"/>
</dbReference>
<dbReference type="GO" id="GO:0000976">
    <property type="term" value="F:transcription cis-regulatory region binding"/>
    <property type="evidence" value="ECO:0000318"/>
    <property type="project" value="GO_Central"/>
</dbReference>
<keyword evidence="9" id="KW-1185">Reference proteome</keyword>
<keyword evidence="4" id="KW-0804">Transcription</keyword>
<name>A0A9K3HVC3_HELAN</name>
<keyword evidence="5" id="KW-0539">Nucleus</keyword>
<dbReference type="OrthoDB" id="2021064at2759"/>
<dbReference type="GO" id="GO:0005634">
    <property type="term" value="C:nucleus"/>
    <property type="evidence" value="ECO:0000318"/>
    <property type="project" value="GO_Central"/>
</dbReference>
<dbReference type="GO" id="GO:0006355">
    <property type="term" value="P:regulation of DNA-templated transcription"/>
    <property type="evidence" value="ECO:0000318"/>
    <property type="project" value="GO_Central"/>
</dbReference>
<reference evidence="8" key="1">
    <citation type="journal article" date="2017" name="Nature">
        <title>The sunflower genome provides insights into oil metabolism, flowering and Asterid evolution.</title>
        <authorList>
            <person name="Badouin H."/>
            <person name="Gouzy J."/>
            <person name="Grassa C.J."/>
            <person name="Murat F."/>
            <person name="Staton S.E."/>
            <person name="Cottret L."/>
            <person name="Lelandais-Briere C."/>
            <person name="Owens G.L."/>
            <person name="Carrere S."/>
            <person name="Mayjonade B."/>
            <person name="Legrand L."/>
            <person name="Gill N."/>
            <person name="Kane N.C."/>
            <person name="Bowers J.E."/>
            <person name="Hubner S."/>
            <person name="Bellec A."/>
            <person name="Berard A."/>
            <person name="Berges H."/>
            <person name="Blanchet N."/>
            <person name="Boniface M.C."/>
            <person name="Brunel D."/>
            <person name="Catrice O."/>
            <person name="Chaidir N."/>
            <person name="Claudel C."/>
            <person name="Donnadieu C."/>
            <person name="Faraut T."/>
            <person name="Fievet G."/>
            <person name="Helmstetter N."/>
            <person name="King M."/>
            <person name="Knapp S.J."/>
            <person name="Lai Z."/>
            <person name="Le Paslier M.C."/>
            <person name="Lippi Y."/>
            <person name="Lorenzon L."/>
            <person name="Mandel J.R."/>
            <person name="Marage G."/>
            <person name="Marchand G."/>
            <person name="Marquand E."/>
            <person name="Bret-Mestries E."/>
            <person name="Morien E."/>
            <person name="Nambeesan S."/>
            <person name="Nguyen T."/>
            <person name="Pegot-Espagnet P."/>
            <person name="Pouilly N."/>
            <person name="Raftis F."/>
            <person name="Sallet E."/>
            <person name="Schiex T."/>
            <person name="Thomas J."/>
            <person name="Vandecasteele C."/>
            <person name="Vares D."/>
            <person name="Vear F."/>
            <person name="Vautrin S."/>
            <person name="Crespi M."/>
            <person name="Mangin B."/>
            <person name="Burke J.M."/>
            <person name="Salse J."/>
            <person name="Munos S."/>
            <person name="Vincourt P."/>
            <person name="Rieseberg L.H."/>
            <person name="Langlade N.B."/>
        </authorList>
    </citation>
    <scope>NUCLEOTIDE SEQUENCE</scope>
    <source>
        <tissue evidence="8">Leaves</tissue>
    </source>
</reference>
<dbReference type="Proteomes" id="UP000215914">
    <property type="component" value="Unassembled WGS sequence"/>
</dbReference>
<dbReference type="Pfam" id="PF03106">
    <property type="entry name" value="WRKY"/>
    <property type="match status" value="1"/>
</dbReference>
<keyword evidence="3" id="KW-0238">DNA-binding</keyword>
<dbReference type="Gene3D" id="2.20.25.80">
    <property type="entry name" value="WRKY domain"/>
    <property type="match status" value="1"/>
</dbReference>
<accession>A0A9K3HVC3</accession>
<dbReference type="PROSITE" id="PS50811">
    <property type="entry name" value="WRKY"/>
    <property type="match status" value="1"/>
</dbReference>
<dbReference type="SUPFAM" id="SSF118290">
    <property type="entry name" value="WRKY DNA-binding domain"/>
    <property type="match status" value="1"/>
</dbReference>
<evidence type="ECO:0000256" key="1">
    <source>
        <dbReference type="ARBA" id="ARBA00004123"/>
    </source>
</evidence>
<sequence length="285" mass="32509">MLHRPYKIESDIKPVSDVTIQISGMFDNTRSILSSTHLNGILHNPSDVRSSNSSNYHMSQVSDSSIKTMKPAKTKRGTYKRRKNVSTITKVITTLIDDGYAWRKYGQKTIFNSKYQRNYYRCSHKIEQGCQATKQVQKIDDKPSKYKITYDGVHTCNNLQSATQIILEAPDPRDKSTLISFETNAFTENHKVGSCFQSMKHTPMDFPSLEPLDQKQVYFSDHKTQWDSILELSQVPSEPISMMLSGLDCEDMVSPGVYSSTCSTHGYEIDDIKESYDYAGFLFEL</sequence>
<dbReference type="AlphaFoldDB" id="A0A9K3HVC3"/>
<dbReference type="SMART" id="SM00774">
    <property type="entry name" value="WRKY"/>
    <property type="match status" value="1"/>
</dbReference>
<evidence type="ECO:0000256" key="5">
    <source>
        <dbReference type="ARBA" id="ARBA00023242"/>
    </source>
</evidence>
<keyword evidence="2" id="KW-0805">Transcription regulation</keyword>
<gene>
    <name evidence="8" type="ORF">HanXRQr2_Chr10g0428081</name>
</gene>
<feature type="domain" description="WRKY" evidence="7">
    <location>
        <begin position="91"/>
        <end position="154"/>
    </location>
</feature>
<evidence type="ECO:0000256" key="4">
    <source>
        <dbReference type="ARBA" id="ARBA00023163"/>
    </source>
</evidence>
<dbReference type="InterPro" id="IPR036576">
    <property type="entry name" value="WRKY_dom_sf"/>
</dbReference>
<comment type="caution">
    <text evidence="8">The sequence shown here is derived from an EMBL/GenBank/DDBJ whole genome shotgun (WGS) entry which is preliminary data.</text>
</comment>
<protein>
    <submittedName>
        <fullName evidence="8">Transcription factor WRKY family</fullName>
    </submittedName>
</protein>
<feature type="region of interest" description="Disordered" evidence="6">
    <location>
        <begin position="45"/>
        <end position="81"/>
    </location>
</feature>
<dbReference type="InterPro" id="IPR003657">
    <property type="entry name" value="WRKY_dom"/>
</dbReference>
<dbReference type="EMBL" id="MNCJ02000325">
    <property type="protein sequence ID" value="KAF5785388.1"/>
    <property type="molecule type" value="Genomic_DNA"/>
</dbReference>
<proteinExistence type="predicted"/>
<reference evidence="8" key="2">
    <citation type="submission" date="2020-06" db="EMBL/GenBank/DDBJ databases">
        <title>Helianthus annuus Genome sequencing and assembly Release 2.</title>
        <authorList>
            <person name="Gouzy J."/>
            <person name="Langlade N."/>
            <person name="Munos S."/>
        </authorList>
    </citation>
    <scope>NUCLEOTIDE SEQUENCE</scope>
    <source>
        <tissue evidence="8">Leaves</tissue>
    </source>
</reference>
<evidence type="ECO:0000256" key="6">
    <source>
        <dbReference type="SAM" id="MobiDB-lite"/>
    </source>
</evidence>
<organism evidence="8 9">
    <name type="scientific">Helianthus annuus</name>
    <name type="common">Common sunflower</name>
    <dbReference type="NCBI Taxonomy" id="4232"/>
    <lineage>
        <taxon>Eukaryota</taxon>
        <taxon>Viridiplantae</taxon>
        <taxon>Streptophyta</taxon>
        <taxon>Embryophyta</taxon>
        <taxon>Tracheophyta</taxon>
        <taxon>Spermatophyta</taxon>
        <taxon>Magnoliopsida</taxon>
        <taxon>eudicotyledons</taxon>
        <taxon>Gunneridae</taxon>
        <taxon>Pentapetalae</taxon>
        <taxon>asterids</taxon>
        <taxon>campanulids</taxon>
        <taxon>Asterales</taxon>
        <taxon>Asteraceae</taxon>
        <taxon>Asteroideae</taxon>
        <taxon>Heliantheae alliance</taxon>
        <taxon>Heliantheae</taxon>
        <taxon>Helianthus</taxon>
    </lineage>
</organism>